<dbReference type="SUPFAM" id="SSF56281">
    <property type="entry name" value="Metallo-hydrolase/oxidoreductase"/>
    <property type="match status" value="1"/>
</dbReference>
<feature type="compositionally biased region" description="Basic and acidic residues" evidence="1">
    <location>
        <begin position="144"/>
        <end position="164"/>
    </location>
</feature>
<dbReference type="PANTHER" id="PTHR15032:SF36">
    <property type="entry name" value="METALLO-BETA-LACTAMASE DOMAIN-CONTAINING PROTEIN"/>
    <property type="match status" value="1"/>
</dbReference>
<protein>
    <submittedName>
        <fullName evidence="3">Metal-dependent hydrolase</fullName>
    </submittedName>
</protein>
<dbReference type="Proteomes" id="UP000077381">
    <property type="component" value="Unassembled WGS sequence"/>
</dbReference>
<dbReference type="InterPro" id="IPR036866">
    <property type="entry name" value="RibonucZ/Hydroxyglut_hydro"/>
</dbReference>
<proteinExistence type="predicted"/>
<evidence type="ECO:0000256" key="1">
    <source>
        <dbReference type="SAM" id="MobiDB-lite"/>
    </source>
</evidence>
<dbReference type="PANTHER" id="PTHR15032">
    <property type="entry name" value="N-ACYL-PHOSPHATIDYLETHANOLAMINE-HYDROLYZING PHOSPHOLIPASE D"/>
    <property type="match status" value="1"/>
</dbReference>
<reference evidence="3 4" key="1">
    <citation type="submission" date="2015-12" db="EMBL/GenBank/DDBJ databases">
        <title>Genome sequence of Streptomyces sp. G25.</title>
        <authorList>
            <person name="Poehlein A."/>
            <person name="Roettig A."/>
            <person name="Hiessl S."/>
            <person name="Hauschild P."/>
            <person name="Schauer J."/>
            <person name="Madkour M.H."/>
            <person name="Al-Ansari A.M."/>
            <person name="Almakishah N.H."/>
            <person name="Steinbuechel A."/>
            <person name="Daniel R."/>
        </authorList>
    </citation>
    <scope>NUCLEOTIDE SEQUENCE [LARGE SCALE GENOMIC DNA]</scope>
    <source>
        <strain evidence="4">G25(2015)</strain>
    </source>
</reference>
<dbReference type="EMBL" id="LOHS01000096">
    <property type="protein sequence ID" value="OAH12072.1"/>
    <property type="molecule type" value="Genomic_DNA"/>
</dbReference>
<dbReference type="Gene3D" id="3.60.15.10">
    <property type="entry name" value="Ribonuclease Z/Hydroxyacylglutathione hydrolase-like"/>
    <property type="match status" value="1"/>
</dbReference>
<feature type="compositionally biased region" description="Basic and acidic residues" evidence="1">
    <location>
        <begin position="109"/>
        <end position="124"/>
    </location>
</feature>
<dbReference type="Pfam" id="PF12706">
    <property type="entry name" value="Lactamase_B_2"/>
    <property type="match status" value="1"/>
</dbReference>
<dbReference type="AlphaFoldDB" id="A0A177HM18"/>
<sequence>MTEHHQSTTQQSAELSERDPTGEGTGPGPPAAPRASGREAFAAPDAFAGPGARSGAAAADPDRAPAAFGGSELPAAPPVASRDKPAALGSPASREAGAEPGSLGSGAAREADAAGRVAARDGTDRAVGFAARAEAGSLGSGAAREADAAGRAAARDRADRAVRPVTRAEADRAVRPVTRADADRAVGPAVRAEADRAVRPVARDQAAPLSRPPVVLPAPRPLGEPRIWPRPFLDRLTSPLPGIRAFARFAREGALRPRPEGLADIPRLPFEPGPLPVVDAGTVALTWAGHASWVIRIGGLTVLTDPVWSRKILGTPARITPVGVAWDALPPVDAVVISHNHYDHLDAPTIARLPRDTAVFVPAGLGRWFRRRRFTRVTELDWWEAAETGGVRFDFVPAHHWSKRRLNDTCRSLWGGWVLTDQAGQRVYFAGDTGYGHWFSRIGHRYPGIDVALLPIGAYDPRWWLRDVHCNPEEAVQAAQDLGARRMAPMHWATFLLSAEPVMEPLTRVRNAWEAAGLAREDLWDLPVGGSRVLDV</sequence>
<organism evidence="3 4">
    <name type="scientific">Streptomyces jeddahensis</name>
    <dbReference type="NCBI Taxonomy" id="1716141"/>
    <lineage>
        <taxon>Bacteria</taxon>
        <taxon>Bacillati</taxon>
        <taxon>Actinomycetota</taxon>
        <taxon>Actinomycetes</taxon>
        <taxon>Kitasatosporales</taxon>
        <taxon>Streptomycetaceae</taxon>
        <taxon>Streptomyces</taxon>
    </lineage>
</organism>
<feature type="domain" description="Metallo-beta-lactamase" evidence="2">
    <location>
        <begin position="302"/>
        <end position="492"/>
    </location>
</feature>
<keyword evidence="4" id="KW-1185">Reference proteome</keyword>
<evidence type="ECO:0000313" key="3">
    <source>
        <dbReference type="EMBL" id="OAH12072.1"/>
    </source>
</evidence>
<evidence type="ECO:0000259" key="2">
    <source>
        <dbReference type="Pfam" id="PF12706"/>
    </source>
</evidence>
<dbReference type="STRING" id="1716141.STSP_46470"/>
<keyword evidence="3" id="KW-0378">Hydrolase</keyword>
<feature type="compositionally biased region" description="Low complexity" evidence="1">
    <location>
        <begin position="33"/>
        <end position="70"/>
    </location>
</feature>
<gene>
    <name evidence="3" type="ORF">STSP_46470</name>
</gene>
<comment type="caution">
    <text evidence="3">The sequence shown here is derived from an EMBL/GenBank/DDBJ whole genome shotgun (WGS) entry which is preliminary data.</text>
</comment>
<dbReference type="GO" id="GO:0016787">
    <property type="term" value="F:hydrolase activity"/>
    <property type="evidence" value="ECO:0007669"/>
    <property type="project" value="UniProtKB-KW"/>
</dbReference>
<dbReference type="PATRIC" id="fig|1716141.3.peg.4885"/>
<name>A0A177HM18_9ACTN</name>
<accession>A0A177HM18</accession>
<dbReference type="InterPro" id="IPR001279">
    <property type="entry name" value="Metallo-B-lactamas"/>
</dbReference>
<evidence type="ECO:0000313" key="4">
    <source>
        <dbReference type="Proteomes" id="UP000077381"/>
    </source>
</evidence>
<dbReference type="GO" id="GO:0005737">
    <property type="term" value="C:cytoplasm"/>
    <property type="evidence" value="ECO:0007669"/>
    <property type="project" value="TreeGrafter"/>
</dbReference>
<feature type="region of interest" description="Disordered" evidence="1">
    <location>
        <begin position="1"/>
        <end position="164"/>
    </location>
</feature>